<protein>
    <submittedName>
        <fullName evidence="1">Uncharacterized protein</fullName>
    </submittedName>
</protein>
<accession>A0ABY5I3Q4</accession>
<evidence type="ECO:0000313" key="1">
    <source>
        <dbReference type="EMBL" id="UTY39412.1"/>
    </source>
</evidence>
<dbReference type="EMBL" id="CP101620">
    <property type="protein sequence ID" value="UTY39412.1"/>
    <property type="molecule type" value="Genomic_DNA"/>
</dbReference>
<reference evidence="1" key="1">
    <citation type="submission" date="2022-07" db="EMBL/GenBank/DDBJ databases">
        <title>Faecal culturing of patients with breast cancer.</title>
        <authorList>
            <person name="Teng N.M.Y."/>
            <person name="Kiu R."/>
            <person name="Evans R."/>
            <person name="Baker D.J."/>
            <person name="Zenner C."/>
            <person name="Robinson S.D."/>
            <person name="Hall L.J."/>
        </authorList>
    </citation>
    <scope>NUCLEOTIDE SEQUENCE</scope>
    <source>
        <strain evidence="1">LH1062</strain>
    </source>
</reference>
<proteinExistence type="predicted"/>
<evidence type="ECO:0000313" key="2">
    <source>
        <dbReference type="Proteomes" id="UP001060112"/>
    </source>
</evidence>
<sequence length="130" mass="15210">MNVVTKLLIENETKISNYEVRRIDKEPSQEIVITIKNIDENVNLPFTKEELLEEVPERIYVSPLEWELLNYWHEVGVKEIYKDNFGDISISGFGVICAHPNKEQTIFNFMETGKEYVIEDLISRYALIEG</sequence>
<name>A0ABY5I3Q4_9FIRM</name>
<dbReference type="RefSeq" id="WP_290140490.1">
    <property type="nucleotide sequence ID" value="NZ_CP101620.1"/>
</dbReference>
<gene>
    <name evidence="1" type="ORF">NMU03_00840</name>
</gene>
<keyword evidence="2" id="KW-1185">Reference proteome</keyword>
<organism evidence="1 2">
    <name type="scientific">Allocoprobacillus halotolerans</name>
    <dbReference type="NCBI Taxonomy" id="2944914"/>
    <lineage>
        <taxon>Bacteria</taxon>
        <taxon>Bacillati</taxon>
        <taxon>Bacillota</taxon>
        <taxon>Erysipelotrichia</taxon>
        <taxon>Erysipelotrichales</taxon>
        <taxon>Erysipelotrichaceae</taxon>
        <taxon>Allocoprobacillus</taxon>
    </lineage>
</organism>
<dbReference type="Proteomes" id="UP001060112">
    <property type="component" value="Chromosome"/>
</dbReference>